<evidence type="ECO:0000256" key="3">
    <source>
        <dbReference type="ARBA" id="ARBA00018392"/>
    </source>
</evidence>
<evidence type="ECO:0000256" key="2">
    <source>
        <dbReference type="ARBA" id="ARBA00004613"/>
    </source>
</evidence>
<dbReference type="EMBL" id="CP003563">
    <property type="protein sequence ID" value="AFL51852.1"/>
    <property type="molecule type" value="Genomic_DNA"/>
</dbReference>
<dbReference type="KEGG" id="sfd:USDA257_c32850"/>
<dbReference type="CDD" id="cd09111">
    <property type="entry name" value="PLDc_ymdC_like_1"/>
    <property type="match status" value="1"/>
</dbReference>
<dbReference type="STRING" id="1185652.USDA257_c32850"/>
<dbReference type="SMART" id="SM00155">
    <property type="entry name" value="PLDc"/>
    <property type="match status" value="2"/>
</dbReference>
<dbReference type="CDD" id="cd09113">
    <property type="entry name" value="PLDc_ymdC_like_2"/>
    <property type="match status" value="1"/>
</dbReference>
<dbReference type="Gene3D" id="3.30.870.10">
    <property type="entry name" value="Endonuclease Chain A"/>
    <property type="match status" value="2"/>
</dbReference>
<evidence type="ECO:0000256" key="5">
    <source>
        <dbReference type="ARBA" id="ARBA00029594"/>
    </source>
</evidence>
<dbReference type="InterPro" id="IPR001736">
    <property type="entry name" value="PLipase_D/transphosphatidylase"/>
</dbReference>
<dbReference type="PANTHER" id="PTHR21248">
    <property type="entry name" value="CARDIOLIPIN SYNTHASE"/>
    <property type="match status" value="1"/>
</dbReference>
<dbReference type="eggNOG" id="COG1502">
    <property type="taxonomic scope" value="Bacteria"/>
</dbReference>
<sequence length="525" mass="58335">MLWTACMFFWIAFFLAVLLGLVAAATLYVYGVFGRRPQAPPSFALPLTGEPTRIDESVASLLAAHSGECAVALISDNIEAFVARAHSARSAGRSLDLQYYYWKDELTGFLLTREIIQAAERGVRVRLLLDDINAGIHDRLCIALDAHPNVDVRLFNPSRARTDRFRRGFEMAVRALSATRRMHNKLWIADGRVAIAGGRNIGDAYFDAAELSNFRDLDVWMTGPVVDQATAMFDQYWNSASVLPIAALRTPRKHYLPALRETLDALARTAAARFYLERVGDAETAADLYWGSRRLHRSAGVRLAFDPPEKALMQKRQNWLLRELFPLINGAECDLRIMSPYFIPGAEGTRQLTALAKKGVRVAVLTNSLAATDVAAVHGGYMKYRKGLLEGSIDLYELKEDGDVIDRHRMSLFGARNASLHTKAFVVDGKSGYVGSMNFDPRSASLNTEMGVIFSDEALAAELQSIFDEETLPERSYRLALEGGRLVWRDRANGATRLLGREPDAGAHRRLIAGAIRFLPLESQL</sequence>
<dbReference type="InterPro" id="IPR025202">
    <property type="entry name" value="PLD-like_dom"/>
</dbReference>
<comment type="function">
    <text evidence="1">Could be a virulence factor.</text>
</comment>
<accession>I3X7J6</accession>
<evidence type="ECO:0000256" key="4">
    <source>
        <dbReference type="ARBA" id="ARBA00022525"/>
    </source>
</evidence>
<gene>
    <name evidence="7" type="primary">ymdC</name>
    <name evidence="7" type="ORF">USDA257_c32850</name>
</gene>
<dbReference type="GO" id="GO:0032049">
    <property type="term" value="P:cardiolipin biosynthetic process"/>
    <property type="evidence" value="ECO:0007669"/>
    <property type="project" value="UniProtKB-ARBA"/>
</dbReference>
<comment type="subcellular location">
    <subcellularLocation>
        <location evidence="2">Secreted</location>
    </subcellularLocation>
</comment>
<dbReference type="Pfam" id="PF13091">
    <property type="entry name" value="PLDc_2"/>
    <property type="match status" value="2"/>
</dbReference>
<dbReference type="PROSITE" id="PS50035">
    <property type="entry name" value="PLD"/>
    <property type="match status" value="2"/>
</dbReference>
<name>I3X7J6_SINF2</name>
<reference evidence="7 8" key="1">
    <citation type="journal article" date="2012" name="J. Bacteriol.">
        <title>Complete genome sequence of the broad-host-range strain Sinorhizobium fredii USDA257.</title>
        <authorList>
            <person name="Schuldes J."/>
            <person name="Rodriguez Orbegoso M."/>
            <person name="Schmeisser C."/>
            <person name="Krishnan H.B."/>
            <person name="Daniel R."/>
            <person name="Streit W.R."/>
        </authorList>
    </citation>
    <scope>NUCLEOTIDE SEQUENCE [LARGE SCALE GENOMIC DNA]</scope>
    <source>
        <strain evidence="7 8">USDA 257</strain>
    </source>
</reference>
<dbReference type="HOGENOM" id="CLU_026287_0_0_5"/>
<evidence type="ECO:0000313" key="8">
    <source>
        <dbReference type="Proteomes" id="UP000006180"/>
    </source>
</evidence>
<protein>
    <recommendedName>
        <fullName evidence="3">Phospholipase D</fullName>
    </recommendedName>
    <alternativeName>
        <fullName evidence="5">Choline phosphatase</fullName>
    </alternativeName>
</protein>
<dbReference type="AlphaFoldDB" id="I3X7J6"/>
<proteinExistence type="predicted"/>
<evidence type="ECO:0000259" key="6">
    <source>
        <dbReference type="PROSITE" id="PS50035"/>
    </source>
</evidence>
<organism evidence="7 8">
    <name type="scientific">Sinorhizobium fredii (strain USDA 257)</name>
    <dbReference type="NCBI Taxonomy" id="1185652"/>
    <lineage>
        <taxon>Bacteria</taxon>
        <taxon>Pseudomonadati</taxon>
        <taxon>Pseudomonadota</taxon>
        <taxon>Alphaproteobacteria</taxon>
        <taxon>Hyphomicrobiales</taxon>
        <taxon>Rhizobiaceae</taxon>
        <taxon>Sinorhizobium/Ensifer group</taxon>
        <taxon>Sinorhizobium</taxon>
    </lineage>
</organism>
<dbReference type="PANTHER" id="PTHR21248:SF12">
    <property type="entry name" value="CARDIOLIPIN SYNTHASE C"/>
    <property type="match status" value="1"/>
</dbReference>
<feature type="domain" description="PLD phosphodiesterase" evidence="6">
    <location>
        <begin position="416"/>
        <end position="443"/>
    </location>
</feature>
<dbReference type="GO" id="GO:0005576">
    <property type="term" value="C:extracellular region"/>
    <property type="evidence" value="ECO:0007669"/>
    <property type="project" value="UniProtKB-SubCell"/>
</dbReference>
<evidence type="ECO:0000256" key="1">
    <source>
        <dbReference type="ARBA" id="ARBA00003145"/>
    </source>
</evidence>
<dbReference type="SUPFAM" id="SSF56024">
    <property type="entry name" value="Phospholipase D/nuclease"/>
    <property type="match status" value="2"/>
</dbReference>
<keyword evidence="4" id="KW-0964">Secreted</keyword>
<evidence type="ECO:0000313" key="7">
    <source>
        <dbReference type="EMBL" id="AFL51852.1"/>
    </source>
</evidence>
<dbReference type="Proteomes" id="UP000006180">
    <property type="component" value="Chromosome"/>
</dbReference>
<feature type="domain" description="PLD phosphodiesterase" evidence="6">
    <location>
        <begin position="178"/>
        <end position="205"/>
    </location>
</feature>
<dbReference type="PATRIC" id="fig|1185652.3.peg.3415"/>
<dbReference type="GO" id="GO:0030572">
    <property type="term" value="F:phosphatidyltransferase activity"/>
    <property type="evidence" value="ECO:0007669"/>
    <property type="project" value="UniProtKB-ARBA"/>
</dbReference>